<comment type="function">
    <text evidence="2">Catalyzes the conversion of 3-dehydroshikimate to protocatechuate (3,4-dihydroxybenzoate), a common intermediate of quinate and shikimate degradation pathways.</text>
</comment>
<dbReference type="PANTHER" id="PTHR12110:SF21">
    <property type="entry name" value="XYLOSE ISOMERASE-LIKE TIM BARREL DOMAIN-CONTAINING PROTEIN"/>
    <property type="match status" value="1"/>
</dbReference>
<evidence type="ECO:0000313" key="4">
    <source>
        <dbReference type="EMBL" id="GAN80564.1"/>
    </source>
</evidence>
<comment type="similarity">
    <text evidence="2">Belongs to the bacterial two-domain DSD family.</text>
</comment>
<dbReference type="EMBL" id="BANC01000050">
    <property type="protein sequence ID" value="GAN80564.1"/>
    <property type="molecule type" value="Genomic_DNA"/>
</dbReference>
<feature type="binding site" evidence="2">
    <location>
        <position position="171"/>
    </location>
    <ligand>
        <name>a divalent metal cation</name>
        <dbReference type="ChEBI" id="CHEBI:60240"/>
        <note>catalytic</note>
    </ligand>
</feature>
<dbReference type="SUPFAM" id="SSF51658">
    <property type="entry name" value="Xylose isomerase-like"/>
    <property type="match status" value="1"/>
</dbReference>
<dbReference type="CDD" id="cd08342">
    <property type="entry name" value="HPPD_N_like"/>
    <property type="match status" value="1"/>
</dbReference>
<dbReference type="HAMAP" id="MF_02238">
    <property type="entry name" value="DSD"/>
    <property type="match status" value="1"/>
</dbReference>
<dbReference type="RefSeq" id="WP_277813456.1">
    <property type="nucleotide sequence ID" value="NZ_BANC01000050.1"/>
</dbReference>
<comment type="caution">
    <text evidence="4">The sequence shown here is derived from an EMBL/GenBank/DDBJ whole genome shotgun (WGS) entry which is preliminary data.</text>
</comment>
<feature type="binding site" evidence="2">
    <location>
        <position position="140"/>
    </location>
    <ligand>
        <name>a divalent metal cation</name>
        <dbReference type="ChEBI" id="CHEBI:60240"/>
        <note>catalytic</note>
    </ligand>
</feature>
<dbReference type="InterPro" id="IPR043700">
    <property type="entry name" value="DSD"/>
</dbReference>
<evidence type="ECO:0000259" key="3">
    <source>
        <dbReference type="PROSITE" id="PS51819"/>
    </source>
</evidence>
<name>A0A0D6PIA8_9PROT</name>
<evidence type="ECO:0000256" key="1">
    <source>
        <dbReference type="ARBA" id="ARBA00022723"/>
    </source>
</evidence>
<dbReference type="GO" id="GO:0046872">
    <property type="term" value="F:metal ion binding"/>
    <property type="evidence" value="ECO:0007669"/>
    <property type="project" value="UniProtKB-UniRule"/>
</dbReference>
<dbReference type="EC" id="4.2.1.118" evidence="2"/>
<protein>
    <recommendedName>
        <fullName evidence="2">3-dehydroshikimate dehydratase</fullName>
        <shortName evidence="2">DSD</shortName>
        <ecNumber evidence="2">4.2.1.118</ecNumber>
    </recommendedName>
</protein>
<feature type="domain" description="VOC" evidence="3">
    <location>
        <begin position="432"/>
        <end position="581"/>
    </location>
</feature>
<evidence type="ECO:0000256" key="2">
    <source>
        <dbReference type="HAMAP-Rule" id="MF_02238"/>
    </source>
</evidence>
<keyword evidence="2" id="KW-0456">Lyase</keyword>
<feature type="domain" description="VOC" evidence="3">
    <location>
        <begin position="287"/>
        <end position="406"/>
    </location>
</feature>
<organism evidence="4 5">
    <name type="scientific">Acidocella aminolytica 101 = DSM 11237</name>
    <dbReference type="NCBI Taxonomy" id="1120923"/>
    <lineage>
        <taxon>Bacteria</taxon>
        <taxon>Pseudomonadati</taxon>
        <taxon>Pseudomonadota</taxon>
        <taxon>Alphaproteobacteria</taxon>
        <taxon>Acetobacterales</taxon>
        <taxon>Acidocellaceae</taxon>
        <taxon>Acidocella</taxon>
    </lineage>
</organism>
<comment type="cofactor">
    <cofactor evidence="2">
        <name>a divalent metal cation</name>
        <dbReference type="ChEBI" id="CHEBI:60240"/>
    </cofactor>
</comment>
<sequence length="619" mass="67510">MHPLKKLPKSIATVSLSGTLADKLEAAAAVGYEGVEIFEADLLAFDGTPRDVRKMVADLGLEIFMFQPFRDFEGLGPAQFQRNLDRAERKFDVMAELGTDLLLLCSNVQPHAEGNPAQLTAELSELALRAAKRGVRIAYEALAWGTHVKFWRQAWDLVQRVSQPSFGLALDSFHTLSLGDSLAGIERVPGEKIFFIQLADAPKLSLDVLSWSRHYRNFPGQGDFDVAGFTHAALAAGYSGPLSLEIFNDNFRAGPTRPTALDGLRSLIWVEAEAGRTELPEPPALGGVEFVEFAVDARAGAALGRYLAAMGFARAGKHRSKAVELYRLGGVNIVLNAEPDSAASEHFALHGPSVCALALKVNDVPRTLARAQALLCPTWAERTGPGEHRIPAVREPDGTLLYLVDEVASQQMWGADFDLAAHVPVAASALPRIDHIAQALNPGSMDRFILFYRTLFNLVPEPTIEYADRFGLVRSRTMKNTTGSVRIPLNISESPATETARFVAAGAGAGVHHIAIATPDLKVAASHSTEAGMAPVPIPANYYEDLEARFGLEDEQLREMRHHGILYDRDAGGEFFHAYLPHFQGRFFFELLERHGYQGYGANNAPIRLAAMARKLTTA</sequence>
<dbReference type="GO" id="GO:0046279">
    <property type="term" value="P:3,4-dihydroxybenzoate biosynthetic process"/>
    <property type="evidence" value="ECO:0007669"/>
    <property type="project" value="UniProtKB-UniRule"/>
</dbReference>
<proteinExistence type="inferred from homology"/>
<dbReference type="InterPro" id="IPR029068">
    <property type="entry name" value="Glyas_Bleomycin-R_OHBP_Dase"/>
</dbReference>
<dbReference type="InterPro" id="IPR037523">
    <property type="entry name" value="VOC_core"/>
</dbReference>
<dbReference type="SUPFAM" id="SSF54593">
    <property type="entry name" value="Glyoxalase/Bleomycin resistance protein/Dihydroxybiphenyl dioxygenase"/>
    <property type="match status" value="1"/>
</dbReference>
<feature type="binding site" evidence="2">
    <location>
        <position position="590"/>
    </location>
    <ligand>
        <name>Mg(2+)</name>
        <dbReference type="ChEBI" id="CHEBI:18420"/>
    </ligand>
</feature>
<dbReference type="Gene3D" id="3.20.20.150">
    <property type="entry name" value="Divalent-metal-dependent TIM barrel enzymes"/>
    <property type="match status" value="1"/>
</dbReference>
<dbReference type="InterPro" id="IPR036237">
    <property type="entry name" value="Xyl_isomerase-like_sf"/>
</dbReference>
<accession>A0A0D6PIA8</accession>
<feature type="binding site" evidence="2">
    <location>
        <position position="197"/>
    </location>
    <ligand>
        <name>a divalent metal cation</name>
        <dbReference type="ChEBI" id="CHEBI:60240"/>
        <note>catalytic</note>
    </ligand>
</feature>
<dbReference type="InterPro" id="IPR050312">
    <property type="entry name" value="IolE/XylAMocC-like"/>
</dbReference>
<gene>
    <name evidence="4" type="ORF">Aam_051_028</name>
</gene>
<dbReference type="Gene3D" id="3.10.180.10">
    <property type="entry name" value="2,3-Dihydroxybiphenyl 1,2-Dioxygenase, domain 1"/>
    <property type="match status" value="2"/>
</dbReference>
<dbReference type="Pfam" id="PF00903">
    <property type="entry name" value="Glyoxalase"/>
    <property type="match status" value="1"/>
</dbReference>
<keyword evidence="4" id="KW-0223">Dioxygenase</keyword>
<dbReference type="PANTHER" id="PTHR12110">
    <property type="entry name" value="HYDROXYPYRUVATE ISOMERASE"/>
    <property type="match status" value="1"/>
</dbReference>
<comment type="pathway">
    <text evidence="2">Aromatic compound metabolism; 3,4-dihydroxybenzoate biosynthesis.</text>
</comment>
<dbReference type="InterPro" id="IPR041736">
    <property type="entry name" value="4OHPhenylPyrv_dOase_N"/>
</dbReference>
<dbReference type="Proteomes" id="UP000032668">
    <property type="component" value="Unassembled WGS sequence"/>
</dbReference>
<dbReference type="Pfam" id="PF14696">
    <property type="entry name" value="Glyoxalase_5"/>
    <property type="match status" value="1"/>
</dbReference>
<dbReference type="AlphaFoldDB" id="A0A0D6PIA8"/>
<feature type="binding site" evidence="2">
    <location>
        <position position="513"/>
    </location>
    <ligand>
        <name>Mg(2+)</name>
        <dbReference type="ChEBI" id="CHEBI:18420"/>
    </ligand>
</feature>
<feature type="binding site" evidence="2">
    <location>
        <position position="245"/>
    </location>
    <ligand>
        <name>a divalent metal cation</name>
        <dbReference type="ChEBI" id="CHEBI:60240"/>
        <note>catalytic</note>
    </ligand>
</feature>
<keyword evidence="4" id="KW-0560">Oxidoreductase</keyword>
<dbReference type="PROSITE" id="PS51819">
    <property type="entry name" value="VOC"/>
    <property type="match status" value="2"/>
</dbReference>
<dbReference type="InterPro" id="IPR013022">
    <property type="entry name" value="Xyl_isomerase-like_TIM-brl"/>
</dbReference>
<dbReference type="GO" id="GO:0051213">
    <property type="term" value="F:dioxygenase activity"/>
    <property type="evidence" value="ECO:0007669"/>
    <property type="project" value="UniProtKB-KW"/>
</dbReference>
<dbReference type="InterPro" id="IPR004360">
    <property type="entry name" value="Glyas_Fos-R_dOase_dom"/>
</dbReference>
<keyword evidence="1 2" id="KW-0479">Metal-binding</keyword>
<reference evidence="4 5" key="1">
    <citation type="submission" date="2012-11" db="EMBL/GenBank/DDBJ databases">
        <title>Whole genome sequence of Acidocella aminolytica 101 = DSM 11237.</title>
        <authorList>
            <person name="Azuma Y."/>
            <person name="Higashiura N."/>
            <person name="Hirakawa H."/>
            <person name="Matsushita K."/>
        </authorList>
    </citation>
    <scope>NUCLEOTIDE SEQUENCE [LARGE SCALE GENOMIC DNA]</scope>
    <source>
        <strain evidence="5">101 / DSM 11237</strain>
    </source>
</reference>
<keyword evidence="4" id="KW-0670">Pyruvate</keyword>
<keyword evidence="5" id="KW-1185">Reference proteome</keyword>
<dbReference type="Pfam" id="PF01261">
    <property type="entry name" value="AP_endonuc_2"/>
    <property type="match status" value="1"/>
</dbReference>
<evidence type="ECO:0000313" key="5">
    <source>
        <dbReference type="Proteomes" id="UP000032668"/>
    </source>
</evidence>
<feature type="binding site" evidence="2">
    <location>
        <position position="435"/>
    </location>
    <ligand>
        <name>Mg(2+)</name>
        <dbReference type="ChEBI" id="CHEBI:18420"/>
    </ligand>
</feature>
<dbReference type="UniPathway" id="UPA00088"/>
<comment type="catalytic activity">
    <reaction evidence="2">
        <text>3-dehydroshikimate = 3,4-dihydroxybenzoate + H2O</text>
        <dbReference type="Rhea" id="RHEA:24848"/>
        <dbReference type="ChEBI" id="CHEBI:15377"/>
        <dbReference type="ChEBI" id="CHEBI:16630"/>
        <dbReference type="ChEBI" id="CHEBI:36241"/>
        <dbReference type="EC" id="4.2.1.118"/>
    </reaction>
</comment>
<dbReference type="GO" id="GO:0046565">
    <property type="term" value="F:3-dehydroshikimate dehydratase activity"/>
    <property type="evidence" value="ECO:0007669"/>
    <property type="project" value="UniProtKB-UniRule"/>
</dbReference>
<dbReference type="STRING" id="1120923.SAMN02746095_00004"/>